<protein>
    <recommendedName>
        <fullName evidence="4">3-deoxy-7-phosphoheptulonate synthase</fullName>
        <ecNumber evidence="4">2.5.1.54</ecNumber>
    </recommendedName>
    <alternativeName>
        <fullName evidence="10">3-deoxy-D-arabino-heptulosonate 7-phosphate synthase</fullName>
    </alternativeName>
    <alternativeName>
        <fullName evidence="9">DAHP synthase</fullName>
    </alternativeName>
    <alternativeName>
        <fullName evidence="8">Phospho-2-keto-3-deoxyheptonate aldolase</fullName>
    </alternativeName>
</protein>
<reference evidence="13" key="1">
    <citation type="submission" date="2023-03" db="EMBL/GenBank/DDBJ databases">
        <authorList>
            <person name="Steffen K."/>
            <person name="Cardenas P."/>
        </authorList>
    </citation>
    <scope>NUCLEOTIDE SEQUENCE</scope>
</reference>
<accession>A0AA35RXK9</accession>
<comment type="pathway">
    <text evidence="2">Metabolic intermediate biosynthesis; chorismate biosynthesis; chorismate from D-erythrose 4-phosphate and phosphoenolpyruvate: step 1/7.</text>
</comment>
<dbReference type="PANTHER" id="PTHR21225:SF12">
    <property type="entry name" value="PHOSPHO-2-DEHYDRO-3-DEOXYHEPTONATE ALDOLASE, TYROSINE-INHIBITED"/>
    <property type="match status" value="1"/>
</dbReference>
<sequence length="346" mass="37459">MSNNALIKPSELEARIPLTATAEEVVLDSRRQLEAVLNGEDERFAVIVGPCSIHDQSGALDYAARLKPLADRLSDRIMIVMRVYFEKPRTTVGWKGLIYDPNLNDTYQIEDGLHRARKLLMEIAETGLSSATEFLDPIVPQYVSDLVTWAAIGARTTESQIHRQMASGLSMPVGFKNGTDGDPQTAVDALVAASTPQAFLGIDHDGQASIVETRGNRHCHLVMRGGRSGTNFDARSIGAAAEALRKADAPTPIVVDCSHGNSNKDHTRQHIAFREVLQQRLAGNSDLIGVMLESNINAGAQKLGADPAELEYGISITDSCIGWDETVDLLDWAYEAIGSDVAVPAD</sequence>
<proteinExistence type="inferred from homology"/>
<dbReference type="Gene3D" id="3.20.20.70">
    <property type="entry name" value="Aldolase class I"/>
    <property type="match status" value="1"/>
</dbReference>
<name>A0AA35RXK9_GEOBA</name>
<dbReference type="NCBIfam" id="TIGR00034">
    <property type="entry name" value="aroFGH"/>
    <property type="match status" value="1"/>
</dbReference>
<evidence type="ECO:0000256" key="9">
    <source>
        <dbReference type="ARBA" id="ARBA00031349"/>
    </source>
</evidence>
<evidence type="ECO:0000256" key="5">
    <source>
        <dbReference type="ARBA" id="ARBA00022605"/>
    </source>
</evidence>
<comment type="catalytic activity">
    <reaction evidence="11">
        <text>D-erythrose 4-phosphate + phosphoenolpyruvate + H2O = 7-phospho-2-dehydro-3-deoxy-D-arabino-heptonate + phosphate</text>
        <dbReference type="Rhea" id="RHEA:14717"/>
        <dbReference type="ChEBI" id="CHEBI:15377"/>
        <dbReference type="ChEBI" id="CHEBI:16897"/>
        <dbReference type="ChEBI" id="CHEBI:43474"/>
        <dbReference type="ChEBI" id="CHEBI:58394"/>
        <dbReference type="ChEBI" id="CHEBI:58702"/>
        <dbReference type="EC" id="2.5.1.54"/>
    </reaction>
</comment>
<keyword evidence="7" id="KW-0057">Aromatic amino acid biosynthesis</keyword>
<dbReference type="SUPFAM" id="SSF51569">
    <property type="entry name" value="Aldolase"/>
    <property type="match status" value="1"/>
</dbReference>
<gene>
    <name evidence="13" type="ORF">GBAR_LOCUS11177</name>
</gene>
<dbReference type="PANTHER" id="PTHR21225">
    <property type="entry name" value="PHOSPHO-2-DEHYDRO-3-DEOXYHEPTONATE ALDOLASE DAHP SYNTHETASE"/>
    <property type="match status" value="1"/>
</dbReference>
<dbReference type="EMBL" id="CASHTH010001687">
    <property type="protein sequence ID" value="CAI8018421.1"/>
    <property type="molecule type" value="Genomic_DNA"/>
</dbReference>
<dbReference type="NCBIfam" id="NF009395">
    <property type="entry name" value="PRK12755.1"/>
    <property type="match status" value="1"/>
</dbReference>
<dbReference type="GO" id="GO:0005737">
    <property type="term" value="C:cytoplasm"/>
    <property type="evidence" value="ECO:0007669"/>
    <property type="project" value="TreeGrafter"/>
</dbReference>
<keyword evidence="5" id="KW-0028">Amino-acid biosynthesis</keyword>
<evidence type="ECO:0000256" key="6">
    <source>
        <dbReference type="ARBA" id="ARBA00022679"/>
    </source>
</evidence>
<feature type="domain" description="DAHP synthetase I/KDSA" evidence="12">
    <location>
        <begin position="35"/>
        <end position="329"/>
    </location>
</feature>
<dbReference type="InterPro" id="IPR006218">
    <property type="entry name" value="DAHP1/KDSA"/>
</dbReference>
<keyword evidence="6" id="KW-0808">Transferase</keyword>
<evidence type="ECO:0000313" key="13">
    <source>
        <dbReference type="EMBL" id="CAI8018421.1"/>
    </source>
</evidence>
<dbReference type="EC" id="2.5.1.54" evidence="4"/>
<evidence type="ECO:0000256" key="11">
    <source>
        <dbReference type="ARBA" id="ARBA00047508"/>
    </source>
</evidence>
<evidence type="ECO:0000256" key="4">
    <source>
        <dbReference type="ARBA" id="ARBA00012694"/>
    </source>
</evidence>
<evidence type="ECO:0000256" key="2">
    <source>
        <dbReference type="ARBA" id="ARBA00004688"/>
    </source>
</evidence>
<evidence type="ECO:0000313" key="14">
    <source>
        <dbReference type="Proteomes" id="UP001174909"/>
    </source>
</evidence>
<dbReference type="Pfam" id="PF00793">
    <property type="entry name" value="DAHP_synth_1"/>
    <property type="match status" value="1"/>
</dbReference>
<dbReference type="InterPro" id="IPR006219">
    <property type="entry name" value="DAHP_synth_1"/>
</dbReference>
<keyword evidence="14" id="KW-1185">Reference proteome</keyword>
<evidence type="ECO:0000256" key="1">
    <source>
        <dbReference type="ARBA" id="ARBA00003726"/>
    </source>
</evidence>
<evidence type="ECO:0000259" key="12">
    <source>
        <dbReference type="Pfam" id="PF00793"/>
    </source>
</evidence>
<dbReference type="GO" id="GO:0003849">
    <property type="term" value="F:3-deoxy-7-phosphoheptulonate synthase activity"/>
    <property type="evidence" value="ECO:0007669"/>
    <property type="project" value="UniProtKB-EC"/>
</dbReference>
<organism evidence="13 14">
    <name type="scientific">Geodia barretti</name>
    <name type="common">Barrett's horny sponge</name>
    <dbReference type="NCBI Taxonomy" id="519541"/>
    <lineage>
        <taxon>Eukaryota</taxon>
        <taxon>Metazoa</taxon>
        <taxon>Porifera</taxon>
        <taxon>Demospongiae</taxon>
        <taxon>Heteroscleromorpha</taxon>
        <taxon>Tetractinellida</taxon>
        <taxon>Astrophorina</taxon>
        <taxon>Geodiidae</taxon>
        <taxon>Geodia</taxon>
    </lineage>
</organism>
<dbReference type="InterPro" id="IPR013785">
    <property type="entry name" value="Aldolase_TIM"/>
</dbReference>
<dbReference type="AlphaFoldDB" id="A0AA35RXK9"/>
<dbReference type="PIRSF" id="PIRSF001361">
    <property type="entry name" value="DAHP_synthase"/>
    <property type="match status" value="1"/>
</dbReference>
<dbReference type="GO" id="GO:0008652">
    <property type="term" value="P:amino acid biosynthetic process"/>
    <property type="evidence" value="ECO:0007669"/>
    <property type="project" value="UniProtKB-KW"/>
</dbReference>
<evidence type="ECO:0000256" key="3">
    <source>
        <dbReference type="ARBA" id="ARBA00007985"/>
    </source>
</evidence>
<dbReference type="FunFam" id="3.20.20.70:FF:000005">
    <property type="entry name" value="Phospho-2-dehydro-3-deoxyheptonate aldolase"/>
    <property type="match status" value="1"/>
</dbReference>
<comment type="function">
    <text evidence="1">Stereospecific condensation of phosphoenolpyruvate (PEP) and D-erythrose-4-phosphate (E4P) giving rise to 3-deoxy-D-arabino-heptulosonate-7-phosphate (DAHP).</text>
</comment>
<comment type="caution">
    <text evidence="13">The sequence shown here is derived from an EMBL/GenBank/DDBJ whole genome shotgun (WGS) entry which is preliminary data.</text>
</comment>
<evidence type="ECO:0000256" key="7">
    <source>
        <dbReference type="ARBA" id="ARBA00023141"/>
    </source>
</evidence>
<comment type="similarity">
    <text evidence="3">Belongs to the class-I DAHP synthase family.</text>
</comment>
<dbReference type="Proteomes" id="UP001174909">
    <property type="component" value="Unassembled WGS sequence"/>
</dbReference>
<dbReference type="GO" id="GO:0009073">
    <property type="term" value="P:aromatic amino acid family biosynthetic process"/>
    <property type="evidence" value="ECO:0007669"/>
    <property type="project" value="UniProtKB-KW"/>
</dbReference>
<evidence type="ECO:0000256" key="10">
    <source>
        <dbReference type="ARBA" id="ARBA00032193"/>
    </source>
</evidence>
<evidence type="ECO:0000256" key="8">
    <source>
        <dbReference type="ARBA" id="ARBA00031111"/>
    </source>
</evidence>